<protein>
    <submittedName>
        <fullName evidence="9">Peptide/nickel transport system permease protein</fullName>
    </submittedName>
</protein>
<dbReference type="InterPro" id="IPR000515">
    <property type="entry name" value="MetI-like"/>
</dbReference>
<feature type="transmembrane region" description="Helical" evidence="7">
    <location>
        <begin position="29"/>
        <end position="49"/>
    </location>
</feature>
<dbReference type="GO" id="GO:0055085">
    <property type="term" value="P:transmembrane transport"/>
    <property type="evidence" value="ECO:0007669"/>
    <property type="project" value="InterPro"/>
</dbReference>
<evidence type="ECO:0000259" key="8">
    <source>
        <dbReference type="PROSITE" id="PS50928"/>
    </source>
</evidence>
<dbReference type="AlphaFoldDB" id="A0A1H3CR19"/>
<dbReference type="Pfam" id="PF12911">
    <property type="entry name" value="OppC_N"/>
    <property type="match status" value="1"/>
</dbReference>
<keyword evidence="10" id="KW-1185">Reference proteome</keyword>
<dbReference type="Gene3D" id="1.10.3720.10">
    <property type="entry name" value="MetI-like"/>
    <property type="match status" value="1"/>
</dbReference>
<dbReference type="CDD" id="cd06261">
    <property type="entry name" value="TM_PBP2"/>
    <property type="match status" value="1"/>
</dbReference>
<dbReference type="STRING" id="670155.SAMN04488001_3526"/>
<feature type="transmembrane region" description="Helical" evidence="7">
    <location>
        <begin position="168"/>
        <end position="186"/>
    </location>
</feature>
<evidence type="ECO:0000256" key="2">
    <source>
        <dbReference type="ARBA" id="ARBA00022448"/>
    </source>
</evidence>
<dbReference type="InterPro" id="IPR035906">
    <property type="entry name" value="MetI-like_sf"/>
</dbReference>
<keyword evidence="3" id="KW-1003">Cell membrane</keyword>
<dbReference type="GO" id="GO:0005886">
    <property type="term" value="C:plasma membrane"/>
    <property type="evidence" value="ECO:0007669"/>
    <property type="project" value="UniProtKB-SubCell"/>
</dbReference>
<feature type="domain" description="ABC transmembrane type-1" evidence="8">
    <location>
        <begin position="97"/>
        <end position="297"/>
    </location>
</feature>
<dbReference type="RefSeq" id="WP_089948483.1">
    <property type="nucleotide sequence ID" value="NZ_FNOI01000009.1"/>
</dbReference>
<dbReference type="PROSITE" id="PS50928">
    <property type="entry name" value="ABC_TM1"/>
    <property type="match status" value="1"/>
</dbReference>
<proteinExistence type="inferred from homology"/>
<evidence type="ECO:0000256" key="6">
    <source>
        <dbReference type="ARBA" id="ARBA00023136"/>
    </source>
</evidence>
<evidence type="ECO:0000313" key="9">
    <source>
        <dbReference type="EMBL" id="SDX56575.1"/>
    </source>
</evidence>
<keyword evidence="6 7" id="KW-0472">Membrane</keyword>
<evidence type="ECO:0000313" key="10">
    <source>
        <dbReference type="Proteomes" id="UP000199441"/>
    </source>
</evidence>
<dbReference type="InterPro" id="IPR025966">
    <property type="entry name" value="OppC_N"/>
</dbReference>
<accession>A0A1H3CR19</accession>
<evidence type="ECO:0000256" key="4">
    <source>
        <dbReference type="ARBA" id="ARBA00022692"/>
    </source>
</evidence>
<keyword evidence="4 7" id="KW-0812">Transmembrane</keyword>
<dbReference type="EMBL" id="FNOI01000009">
    <property type="protein sequence ID" value="SDX56575.1"/>
    <property type="molecule type" value="Genomic_DNA"/>
</dbReference>
<evidence type="ECO:0000256" key="1">
    <source>
        <dbReference type="ARBA" id="ARBA00004651"/>
    </source>
</evidence>
<gene>
    <name evidence="9" type="ORF">SAMN04488001_3526</name>
</gene>
<comment type="subcellular location">
    <subcellularLocation>
        <location evidence="1 7">Cell membrane</location>
        <topology evidence="1 7">Multi-pass membrane protein</topology>
    </subcellularLocation>
</comment>
<dbReference type="PANTHER" id="PTHR43386">
    <property type="entry name" value="OLIGOPEPTIDE TRANSPORT SYSTEM PERMEASE PROTEIN APPC"/>
    <property type="match status" value="1"/>
</dbReference>
<reference evidence="10" key="1">
    <citation type="submission" date="2016-10" db="EMBL/GenBank/DDBJ databases">
        <authorList>
            <person name="Varghese N."/>
            <person name="Submissions S."/>
        </authorList>
    </citation>
    <scope>NUCLEOTIDE SEQUENCE [LARGE SCALE GENOMIC DNA]</scope>
    <source>
        <strain evidence="10">DSM 26922</strain>
    </source>
</reference>
<feature type="transmembrane region" description="Helical" evidence="7">
    <location>
        <begin position="228"/>
        <end position="253"/>
    </location>
</feature>
<dbReference type="Pfam" id="PF00528">
    <property type="entry name" value="BPD_transp_1"/>
    <property type="match status" value="1"/>
</dbReference>
<feature type="transmembrane region" description="Helical" evidence="7">
    <location>
        <begin position="279"/>
        <end position="300"/>
    </location>
</feature>
<dbReference type="SUPFAM" id="SSF161098">
    <property type="entry name" value="MetI-like"/>
    <property type="match status" value="1"/>
</dbReference>
<evidence type="ECO:0000256" key="7">
    <source>
        <dbReference type="RuleBase" id="RU363032"/>
    </source>
</evidence>
<keyword evidence="5 7" id="KW-1133">Transmembrane helix</keyword>
<dbReference type="Proteomes" id="UP000199441">
    <property type="component" value="Unassembled WGS sequence"/>
</dbReference>
<dbReference type="InterPro" id="IPR050366">
    <property type="entry name" value="BP-dependent_transpt_permease"/>
</dbReference>
<evidence type="ECO:0000256" key="5">
    <source>
        <dbReference type="ARBA" id="ARBA00022989"/>
    </source>
</evidence>
<name>A0A1H3CR19_9RHOB</name>
<comment type="similarity">
    <text evidence="7">Belongs to the binding-protein-dependent transport system permease family.</text>
</comment>
<dbReference type="PANTHER" id="PTHR43386:SF26">
    <property type="entry name" value="ABC TRANSPORTER PERMEASE PROTEIN"/>
    <property type="match status" value="1"/>
</dbReference>
<feature type="transmembrane region" description="Helical" evidence="7">
    <location>
        <begin position="132"/>
        <end position="156"/>
    </location>
</feature>
<keyword evidence="2 7" id="KW-0813">Transport</keyword>
<feature type="transmembrane region" description="Helical" evidence="7">
    <location>
        <begin position="101"/>
        <end position="126"/>
    </location>
</feature>
<organism evidence="9 10">
    <name type="scientific">Litoreibacter albidus</name>
    <dbReference type="NCBI Taxonomy" id="670155"/>
    <lineage>
        <taxon>Bacteria</taxon>
        <taxon>Pseudomonadati</taxon>
        <taxon>Pseudomonadota</taxon>
        <taxon>Alphaproteobacteria</taxon>
        <taxon>Rhodobacterales</taxon>
        <taxon>Roseobacteraceae</taxon>
        <taxon>Litoreibacter</taxon>
    </lineage>
</organism>
<sequence>MNPERSPNLIMRLLDSDAGYKFRSSPVTVVAGLVFVLMIGAALLAPVIAPFDPFDKGSIDLMNSLLPPAWNSGGDPAFLLGTDNQGRDLFSTILYGTRTSVFVGAVSVSLAVVAGLFLGLLAGYFGGLVDAIIMRIVDIQMTFPAIMVALLIDGVTRSFLSRDQHDELAVFVIILAMALSIWPQVARTVRASAMVEKSREYVMAAQVIGRGPWLIMARHILPNVMGPVLVIATINLGVAILGEATLSFLGLGIPAGEPSLGTLIRIGNDFIFSGERWMLIYPGLTLALLVLSVNLLGDWLRDVLDPKSR</sequence>
<dbReference type="OrthoDB" id="9766870at2"/>
<evidence type="ECO:0000256" key="3">
    <source>
        <dbReference type="ARBA" id="ARBA00022475"/>
    </source>
</evidence>